<dbReference type="OrthoDB" id="4017834at2759"/>
<proteinExistence type="inferred from homology"/>
<dbReference type="InterPro" id="IPR027417">
    <property type="entry name" value="P-loop_NTPase"/>
</dbReference>
<keyword evidence="3 5" id="KW-0347">Helicase</keyword>
<dbReference type="Gene3D" id="3.40.50.300">
    <property type="entry name" value="P-loop containing nucleotide triphosphate hydrolases"/>
    <property type="match status" value="1"/>
</dbReference>
<dbReference type="AlphaFoldDB" id="A0A0V1Q2M5"/>
<keyword evidence="4 5" id="KW-0067">ATP-binding</keyword>
<evidence type="ECO:0000256" key="5">
    <source>
        <dbReference type="RuleBase" id="RU365068"/>
    </source>
</evidence>
<dbReference type="GeneID" id="26838492"/>
<dbReference type="SUPFAM" id="SSF52540">
    <property type="entry name" value="P-loop containing nucleoside triphosphate hydrolases"/>
    <property type="match status" value="1"/>
</dbReference>
<evidence type="ECO:0000313" key="7">
    <source>
        <dbReference type="EMBL" id="KSA02779.1"/>
    </source>
</evidence>
<dbReference type="Proteomes" id="UP000054251">
    <property type="component" value="Unassembled WGS sequence"/>
</dbReference>
<keyword evidence="1 5" id="KW-0547">Nucleotide-binding</keyword>
<gene>
    <name evidence="7" type="ORF">AC631_01483</name>
</gene>
<protein>
    <recommendedName>
        <fullName evidence="5">ATP-dependent RNA helicase</fullName>
        <ecNumber evidence="5">3.6.4.13</ecNumber>
    </recommendedName>
</protein>
<comment type="caution">
    <text evidence="7">The sequence shown here is derived from an EMBL/GenBank/DDBJ whole genome shotgun (WGS) entry which is preliminary data.</text>
</comment>
<dbReference type="PANTHER" id="PTHR24031">
    <property type="entry name" value="RNA HELICASE"/>
    <property type="match status" value="1"/>
</dbReference>
<keyword evidence="8" id="KW-1185">Reference proteome</keyword>
<sequence length="850" mass="97792">MYIQTTRRRLLRNGVLGRVACSRDAWAYHRRYIQIVHNNASIPSKVLQKKHINFDKVASLKFDPSDDLTDFTSFGILPFFQEKLNKLLLPRHNSVTSAPDYNVPPTPDQRTLLSILNSEHSLIHRGSSQTGKSLALLIYALNHTLSKVPNFGSLKNTKSQQSIDSIILAPTDLLIGKYEFYAKELTKDIPEMCCPDKLLADASQNDYSVTRKPLTVKFLYSDGTSKELCSSNNSEYSSDTPQMLITTPSRLYEIMNEGKSVGNITKENLNEVRFFAIDETDFLLNTTNISNVNNSNLVKSGKKSKYVNKIEKVIRQLQTSQVEYYSSNLYRRLKHVEYLHRSANQEAFAGNKFDHAKFIFEDNTLSTSSVSINIEQLVNGSSTTAKPDESLLKKLIKVKRKVLYKPIQYCFIFHSKHSYQQILLQLSNKKYKKAIDESIMKELQKIHNSRSDDKLQQEYSKFLLEKATRNDQKQEDSQVNFIEKLIRFDDSKRFYRKQERKIVSVGSFNLDNTTLNVSNENSGNKLSCPTDKVQTYFIEARNKRRNHKEIMLRDVEIAKNLPEKENILAVLEKDVENSGNNIKNLTKDFLKYRILSTSTLSKTDRINNQLCVTEIARETILKFRIEYPLDTNPILIVVPPFIDVGLLSNELNKDKLSHDKFTNLNSNEFTTVSEDTTPGFDYLALQNYFLKQSPKEHDFRTNIIVYPYQLIGQNISGLTNLIVIGMESLLPQLAFGSKDMATNDIAGIEDPISDLSSFYLSKMPSLSNSKVRNLLFVLNACNRNNSKCFQSRISNDFRRLSQIILYNELHERIQLTKICEEQPAFTELAYGIDKSFYQRIRNDINKHVYK</sequence>
<dbReference type="EMBL" id="LMYN01000020">
    <property type="protein sequence ID" value="KSA02779.1"/>
    <property type="molecule type" value="Genomic_DNA"/>
</dbReference>
<comment type="domain">
    <text evidence="5">The Q motif is unique to and characteristic of the DEAD box family of RNA helicases and controls ATP binding and hydrolysis.</text>
</comment>
<evidence type="ECO:0000313" key="8">
    <source>
        <dbReference type="Proteomes" id="UP000054251"/>
    </source>
</evidence>
<dbReference type="RefSeq" id="XP_015468881.1">
    <property type="nucleotide sequence ID" value="XM_015610313.1"/>
</dbReference>
<accession>A0A0V1Q2M5</accession>
<comment type="function">
    <text evidence="5">RNA helicase.</text>
</comment>
<evidence type="ECO:0000256" key="2">
    <source>
        <dbReference type="ARBA" id="ARBA00022801"/>
    </source>
</evidence>
<dbReference type="GO" id="GO:0003724">
    <property type="term" value="F:RNA helicase activity"/>
    <property type="evidence" value="ECO:0007669"/>
    <property type="project" value="UniProtKB-EC"/>
</dbReference>
<dbReference type="EC" id="3.6.4.13" evidence="5"/>
<keyword evidence="2 5" id="KW-0378">Hydrolase</keyword>
<evidence type="ECO:0000256" key="3">
    <source>
        <dbReference type="ARBA" id="ARBA00022806"/>
    </source>
</evidence>
<comment type="similarity">
    <text evidence="5">Belongs to the DEAD box helicase family.</text>
</comment>
<dbReference type="Pfam" id="PF00270">
    <property type="entry name" value="DEAD"/>
    <property type="match status" value="1"/>
</dbReference>
<dbReference type="GO" id="GO:0003723">
    <property type="term" value="F:RNA binding"/>
    <property type="evidence" value="ECO:0007669"/>
    <property type="project" value="UniProtKB-UniRule"/>
</dbReference>
<evidence type="ECO:0000256" key="1">
    <source>
        <dbReference type="ARBA" id="ARBA00022741"/>
    </source>
</evidence>
<evidence type="ECO:0000259" key="6">
    <source>
        <dbReference type="Pfam" id="PF00270"/>
    </source>
</evidence>
<feature type="domain" description="DEAD/DEAH-box helicase" evidence="6">
    <location>
        <begin position="106"/>
        <end position="288"/>
    </location>
</feature>
<dbReference type="InterPro" id="IPR011545">
    <property type="entry name" value="DEAD/DEAH_box_helicase_dom"/>
</dbReference>
<reference evidence="7 8" key="1">
    <citation type="submission" date="2015-11" db="EMBL/GenBank/DDBJ databases">
        <title>The genome of Debaryomyces fabryi.</title>
        <authorList>
            <person name="Tafer H."/>
            <person name="Lopandic K."/>
        </authorList>
    </citation>
    <scope>NUCLEOTIDE SEQUENCE [LARGE SCALE GENOMIC DNA]</scope>
    <source>
        <strain evidence="7 8">CBS 789</strain>
    </source>
</reference>
<dbReference type="GO" id="GO:0005524">
    <property type="term" value="F:ATP binding"/>
    <property type="evidence" value="ECO:0007669"/>
    <property type="project" value="UniProtKB-UniRule"/>
</dbReference>
<comment type="catalytic activity">
    <reaction evidence="5">
        <text>ATP + H2O = ADP + phosphate + H(+)</text>
        <dbReference type="Rhea" id="RHEA:13065"/>
        <dbReference type="ChEBI" id="CHEBI:15377"/>
        <dbReference type="ChEBI" id="CHEBI:15378"/>
        <dbReference type="ChEBI" id="CHEBI:30616"/>
        <dbReference type="ChEBI" id="CHEBI:43474"/>
        <dbReference type="ChEBI" id="CHEBI:456216"/>
        <dbReference type="EC" id="3.6.4.13"/>
    </reaction>
</comment>
<organism evidence="7 8">
    <name type="scientific">Debaryomyces fabryi</name>
    <dbReference type="NCBI Taxonomy" id="58627"/>
    <lineage>
        <taxon>Eukaryota</taxon>
        <taxon>Fungi</taxon>
        <taxon>Dikarya</taxon>
        <taxon>Ascomycota</taxon>
        <taxon>Saccharomycotina</taxon>
        <taxon>Pichiomycetes</taxon>
        <taxon>Debaryomycetaceae</taxon>
        <taxon>Debaryomyces</taxon>
    </lineage>
</organism>
<keyword evidence="5" id="KW-0694">RNA-binding</keyword>
<evidence type="ECO:0000256" key="4">
    <source>
        <dbReference type="ARBA" id="ARBA00022840"/>
    </source>
</evidence>
<name>A0A0V1Q2M5_9ASCO</name>
<dbReference type="GO" id="GO:0016787">
    <property type="term" value="F:hydrolase activity"/>
    <property type="evidence" value="ECO:0007669"/>
    <property type="project" value="UniProtKB-KW"/>
</dbReference>